<proteinExistence type="predicted"/>
<reference evidence="2 3" key="1">
    <citation type="journal article" date="2018" name="Nat. Ecol. Evol.">
        <title>Pezizomycetes genomes reveal the molecular basis of ectomycorrhizal truffle lifestyle.</title>
        <authorList>
            <person name="Murat C."/>
            <person name="Payen T."/>
            <person name="Noel B."/>
            <person name="Kuo A."/>
            <person name="Morin E."/>
            <person name="Chen J."/>
            <person name="Kohler A."/>
            <person name="Krizsan K."/>
            <person name="Balestrini R."/>
            <person name="Da Silva C."/>
            <person name="Montanini B."/>
            <person name="Hainaut M."/>
            <person name="Levati E."/>
            <person name="Barry K.W."/>
            <person name="Belfiori B."/>
            <person name="Cichocki N."/>
            <person name="Clum A."/>
            <person name="Dockter R.B."/>
            <person name="Fauchery L."/>
            <person name="Guy J."/>
            <person name="Iotti M."/>
            <person name="Le Tacon F."/>
            <person name="Lindquist E.A."/>
            <person name="Lipzen A."/>
            <person name="Malagnac F."/>
            <person name="Mello A."/>
            <person name="Molinier V."/>
            <person name="Miyauchi S."/>
            <person name="Poulain J."/>
            <person name="Riccioni C."/>
            <person name="Rubini A."/>
            <person name="Sitrit Y."/>
            <person name="Splivallo R."/>
            <person name="Traeger S."/>
            <person name="Wang M."/>
            <person name="Zifcakova L."/>
            <person name="Wipf D."/>
            <person name="Zambonelli A."/>
            <person name="Paolocci F."/>
            <person name="Nowrousian M."/>
            <person name="Ottonello S."/>
            <person name="Baldrian P."/>
            <person name="Spatafora J.W."/>
            <person name="Henrissat B."/>
            <person name="Nagy L.G."/>
            <person name="Aury J.M."/>
            <person name="Wincker P."/>
            <person name="Grigoriev I.V."/>
            <person name="Bonfante P."/>
            <person name="Martin F.M."/>
        </authorList>
    </citation>
    <scope>NUCLEOTIDE SEQUENCE [LARGE SCALE GENOMIC DNA]</scope>
    <source>
        <strain evidence="2 3">ATCC MYA-4762</strain>
    </source>
</reference>
<gene>
    <name evidence="2" type="ORF">L211DRAFT_792112</name>
</gene>
<evidence type="ECO:0000313" key="2">
    <source>
        <dbReference type="EMBL" id="RPB20478.1"/>
    </source>
</evidence>
<dbReference type="InParanoid" id="A0A3N4LFJ6"/>
<dbReference type="PANTHER" id="PTHR36182:SF1">
    <property type="entry name" value="PROTEIN, PUTATIVE (AFU_ORTHOLOGUE AFUA_6G10930)-RELATED"/>
    <property type="match status" value="1"/>
</dbReference>
<evidence type="ECO:0000256" key="1">
    <source>
        <dbReference type="SAM" id="MobiDB-lite"/>
    </source>
</evidence>
<sequence>MPGVLAHIDMQDPPPIRHKLNKFATSVDNDYTAPVKEICKGYQKLSGPDLTPVAKWEAGSQQKFTLGGSAVHGGGSCQASISEDGGATFKAIKTYIGDCPHVDGGAGTFDFTVPKETKSGPVLFSWSWFNKVGNREMYMNCASIEITGGGSGLSSYPDMFIANIANGCTTADGKDVEIPNPGKDVVTSPKAAPAPPVASAGGGNSSRWGMSQGRYSGGYLGDWGSNIGSSSGSGNPSSS</sequence>
<evidence type="ECO:0008006" key="4">
    <source>
        <dbReference type="Google" id="ProtNLM"/>
    </source>
</evidence>
<keyword evidence="3" id="KW-1185">Reference proteome</keyword>
<evidence type="ECO:0000313" key="3">
    <source>
        <dbReference type="Proteomes" id="UP000267821"/>
    </source>
</evidence>
<dbReference type="Proteomes" id="UP000267821">
    <property type="component" value="Unassembled WGS sequence"/>
</dbReference>
<feature type="region of interest" description="Disordered" evidence="1">
    <location>
        <begin position="178"/>
        <end position="209"/>
    </location>
</feature>
<protein>
    <recommendedName>
        <fullName evidence="4">Endoglucanase</fullName>
    </recommendedName>
</protein>
<name>A0A3N4LFJ6_9PEZI</name>
<dbReference type="OrthoDB" id="2342176at2759"/>
<dbReference type="STRING" id="1051890.A0A3N4LFJ6"/>
<dbReference type="EMBL" id="ML121571">
    <property type="protein sequence ID" value="RPB20478.1"/>
    <property type="molecule type" value="Genomic_DNA"/>
</dbReference>
<dbReference type="PANTHER" id="PTHR36182">
    <property type="entry name" value="PROTEIN, PUTATIVE (AFU_ORTHOLOGUE AFUA_6G10930)-RELATED"/>
    <property type="match status" value="1"/>
</dbReference>
<accession>A0A3N4LFJ6</accession>
<dbReference type="AlphaFoldDB" id="A0A3N4LFJ6"/>
<dbReference type="Gene3D" id="2.70.50.70">
    <property type="match status" value="1"/>
</dbReference>
<feature type="non-terminal residue" evidence="2">
    <location>
        <position position="239"/>
    </location>
</feature>
<organism evidence="2 3">
    <name type="scientific">Terfezia boudieri ATCC MYA-4762</name>
    <dbReference type="NCBI Taxonomy" id="1051890"/>
    <lineage>
        <taxon>Eukaryota</taxon>
        <taxon>Fungi</taxon>
        <taxon>Dikarya</taxon>
        <taxon>Ascomycota</taxon>
        <taxon>Pezizomycotina</taxon>
        <taxon>Pezizomycetes</taxon>
        <taxon>Pezizales</taxon>
        <taxon>Pezizaceae</taxon>
        <taxon>Terfezia</taxon>
    </lineage>
</organism>